<feature type="transmembrane region" description="Helical" evidence="1">
    <location>
        <begin position="7"/>
        <end position="25"/>
    </location>
</feature>
<gene>
    <name evidence="2" type="ORF">C475_05880</name>
</gene>
<dbReference type="STRING" id="797114.C475_05880"/>
<accession>M0CZV9</accession>
<feature type="transmembrane region" description="Helical" evidence="1">
    <location>
        <begin position="61"/>
        <end position="85"/>
    </location>
</feature>
<organism evidence="2 3">
    <name type="scientific">Halosimplex carlsbadense 2-9-1</name>
    <dbReference type="NCBI Taxonomy" id="797114"/>
    <lineage>
        <taxon>Archaea</taxon>
        <taxon>Methanobacteriati</taxon>
        <taxon>Methanobacteriota</taxon>
        <taxon>Stenosarchaea group</taxon>
        <taxon>Halobacteria</taxon>
        <taxon>Halobacteriales</taxon>
        <taxon>Haloarculaceae</taxon>
        <taxon>Halosimplex</taxon>
    </lineage>
</organism>
<sequence length="136" mass="13151">MVVTNWRAVGIGFLTIIVLGIVGAFVGPLAVFGTALGAVVGGFLAGYVAHTGTVDGAWNGFLAGTIGAIAVIAALTALGLAVSVVELSLGGVFATVSVALAALVLVALGAIPATLGGAIGGMMNREEPAEMTSPST</sequence>
<keyword evidence="1" id="KW-1133">Transmembrane helix</keyword>
<evidence type="ECO:0000256" key="1">
    <source>
        <dbReference type="SAM" id="Phobius"/>
    </source>
</evidence>
<dbReference type="eggNOG" id="arCOG09323">
    <property type="taxonomic scope" value="Archaea"/>
</dbReference>
<name>M0CZV9_9EURY</name>
<keyword evidence="1" id="KW-0812">Transmembrane</keyword>
<dbReference type="Pfam" id="PF17647">
    <property type="entry name" value="DUF5518"/>
    <property type="match status" value="1"/>
</dbReference>
<feature type="transmembrane region" description="Helical" evidence="1">
    <location>
        <begin position="91"/>
        <end position="115"/>
    </location>
</feature>
<evidence type="ECO:0000313" key="3">
    <source>
        <dbReference type="Proteomes" id="UP000011626"/>
    </source>
</evidence>
<dbReference type="RefSeq" id="WP_006882848.1">
    <property type="nucleotide sequence ID" value="NZ_AOIU01000013.1"/>
</dbReference>
<protein>
    <recommendedName>
        <fullName evidence="4">DUF5518 domain-containing protein</fullName>
    </recommendedName>
</protein>
<evidence type="ECO:0000313" key="2">
    <source>
        <dbReference type="EMBL" id="ELZ27424.1"/>
    </source>
</evidence>
<keyword evidence="3" id="KW-1185">Reference proteome</keyword>
<dbReference type="EMBL" id="AOIU01000013">
    <property type="protein sequence ID" value="ELZ27424.1"/>
    <property type="molecule type" value="Genomic_DNA"/>
</dbReference>
<dbReference type="InterPro" id="IPR040493">
    <property type="entry name" value="DUF5518"/>
</dbReference>
<dbReference type="Proteomes" id="UP000011626">
    <property type="component" value="Unassembled WGS sequence"/>
</dbReference>
<evidence type="ECO:0008006" key="4">
    <source>
        <dbReference type="Google" id="ProtNLM"/>
    </source>
</evidence>
<keyword evidence="1" id="KW-0472">Membrane</keyword>
<reference evidence="2 3" key="1">
    <citation type="journal article" date="2014" name="PLoS Genet.">
        <title>Phylogenetically driven sequencing of extremely halophilic archaea reveals strategies for static and dynamic osmo-response.</title>
        <authorList>
            <person name="Becker E.A."/>
            <person name="Seitzer P.M."/>
            <person name="Tritt A."/>
            <person name="Larsen D."/>
            <person name="Krusor M."/>
            <person name="Yao A.I."/>
            <person name="Wu D."/>
            <person name="Madern D."/>
            <person name="Eisen J.A."/>
            <person name="Darling A.E."/>
            <person name="Facciotti M.T."/>
        </authorList>
    </citation>
    <scope>NUCLEOTIDE SEQUENCE [LARGE SCALE GENOMIC DNA]</scope>
    <source>
        <strain evidence="2 3">2-9-1</strain>
    </source>
</reference>
<comment type="caution">
    <text evidence="2">The sequence shown here is derived from an EMBL/GenBank/DDBJ whole genome shotgun (WGS) entry which is preliminary data.</text>
</comment>
<proteinExistence type="predicted"/>
<dbReference type="AlphaFoldDB" id="M0CZV9"/>